<accession>A0A075M6J0</accession>
<organism evidence="2">
    <name type="scientific">Tetnovirus 1</name>
    <dbReference type="NCBI Taxonomy" id="870711"/>
    <lineage>
        <taxon>Viruses</taxon>
        <taxon>Riboviria</taxon>
        <taxon>Orthornavirae</taxon>
        <taxon>Pisuviricota</taxon>
        <taxon>Pisoniviricetes</taxon>
        <taxon>Picornavirales</taxon>
    </lineage>
</organism>
<feature type="region of interest" description="Disordered" evidence="1">
    <location>
        <begin position="37"/>
        <end position="74"/>
    </location>
</feature>
<reference evidence="2" key="1">
    <citation type="journal article" date="2014" name="Virol. J.">
        <title>Identification and characterization of unrecognized viruses in stool samples of non-polio acute flaccid paralysis children by simplified VIDISCA.</title>
        <authorList>
            <person name="Shaukat S."/>
            <person name="Angez M."/>
            <person name="Alam M.M."/>
            <person name="Jebbink M.F."/>
            <person name="Deijs M."/>
            <person name="Canuti M."/>
            <person name="Sharif S."/>
            <person name="de Vries M."/>
            <person name="Khurshid A."/>
            <person name="Mahmood T."/>
            <person name="van der Hoek L."/>
            <person name="Zaidi S.S."/>
        </authorList>
    </citation>
    <scope>NUCLEOTIDE SEQUENCE</scope>
    <source>
        <strain evidence="2">PAK_NIH_VS_926</strain>
    </source>
</reference>
<name>A0A075M6J0_9VIRU</name>
<evidence type="ECO:0000313" key="2">
    <source>
        <dbReference type="EMBL" id="AIF76168.1"/>
    </source>
</evidence>
<feature type="non-terminal residue" evidence="2">
    <location>
        <position position="1"/>
    </location>
</feature>
<feature type="non-terminal residue" evidence="2">
    <location>
        <position position="74"/>
    </location>
</feature>
<feature type="region of interest" description="Disordered" evidence="1">
    <location>
        <begin position="1"/>
        <end position="24"/>
    </location>
</feature>
<feature type="compositionally biased region" description="Polar residues" evidence="1">
    <location>
        <begin position="7"/>
        <end position="24"/>
    </location>
</feature>
<protein>
    <submittedName>
        <fullName evidence="2">Uncharacterized protein</fullName>
    </submittedName>
</protein>
<evidence type="ECO:0000256" key="1">
    <source>
        <dbReference type="SAM" id="MobiDB-lite"/>
    </source>
</evidence>
<proteinExistence type="predicted"/>
<sequence>LHKSGRPSRNNHFVSLPSRHQTSAYNRQRLIVRPMASKQAPYPNQFGSISNDKRGNLIGWSPTPAPTEGEGITL</sequence>
<dbReference type="EMBL" id="KF453632">
    <property type="protein sequence ID" value="AIF76168.1"/>
    <property type="molecule type" value="Genomic_RNA"/>
</dbReference>